<dbReference type="VEuPathDB" id="VectorBase:RSAN_050645"/>
<proteinExistence type="predicted"/>
<dbReference type="AlphaFoldDB" id="A0A9D4T6N0"/>
<evidence type="ECO:0000259" key="3">
    <source>
        <dbReference type="Pfam" id="PF04218"/>
    </source>
</evidence>
<feature type="region of interest" description="Disordered" evidence="2">
    <location>
        <begin position="1"/>
        <end position="23"/>
    </location>
</feature>
<dbReference type="InterPro" id="IPR009057">
    <property type="entry name" value="Homeodomain-like_sf"/>
</dbReference>
<organism evidence="4 5">
    <name type="scientific">Rhipicephalus sanguineus</name>
    <name type="common">Brown dog tick</name>
    <name type="synonym">Ixodes sanguineus</name>
    <dbReference type="NCBI Taxonomy" id="34632"/>
    <lineage>
        <taxon>Eukaryota</taxon>
        <taxon>Metazoa</taxon>
        <taxon>Ecdysozoa</taxon>
        <taxon>Arthropoda</taxon>
        <taxon>Chelicerata</taxon>
        <taxon>Arachnida</taxon>
        <taxon>Acari</taxon>
        <taxon>Parasitiformes</taxon>
        <taxon>Ixodida</taxon>
        <taxon>Ixodoidea</taxon>
        <taxon>Ixodidae</taxon>
        <taxon>Rhipicephalinae</taxon>
        <taxon>Rhipicephalus</taxon>
        <taxon>Rhipicephalus</taxon>
    </lineage>
</organism>
<dbReference type="SUPFAM" id="SSF46689">
    <property type="entry name" value="Homeodomain-like"/>
    <property type="match status" value="1"/>
</dbReference>
<protein>
    <recommendedName>
        <fullName evidence="3">HTH psq-type domain-containing protein</fullName>
    </recommendedName>
</protein>
<evidence type="ECO:0000256" key="1">
    <source>
        <dbReference type="ARBA" id="ARBA00004123"/>
    </source>
</evidence>
<name>A0A9D4T6N0_RHISA</name>
<dbReference type="EMBL" id="JABSTV010001246">
    <property type="protein sequence ID" value="KAH7975400.1"/>
    <property type="molecule type" value="Genomic_DNA"/>
</dbReference>
<feature type="domain" description="HTH psq-type" evidence="3">
    <location>
        <begin position="23"/>
        <end position="64"/>
    </location>
</feature>
<dbReference type="GO" id="GO:0005634">
    <property type="term" value="C:nucleus"/>
    <property type="evidence" value="ECO:0007669"/>
    <property type="project" value="UniProtKB-SubCell"/>
</dbReference>
<sequence length="138" mass="15236">MALTPPSSRASLTKSSKRGNYSRLTMEEKAAMEKKVESGQSQVDVAKQFEISKQTISDYLKDKVRIPAAAEKSTGSQLKNASQGAVPTEVTLEKFTNADREIELYAELTDDKIVRKVLKEDDDGLRQRGTSDCAAYLC</sequence>
<dbReference type="Proteomes" id="UP000821837">
    <property type="component" value="Chromosome 10"/>
</dbReference>
<reference evidence="4" key="1">
    <citation type="journal article" date="2020" name="Cell">
        <title>Large-Scale Comparative Analyses of Tick Genomes Elucidate Their Genetic Diversity and Vector Capacities.</title>
        <authorList>
            <consortium name="Tick Genome and Microbiome Consortium (TIGMIC)"/>
            <person name="Jia N."/>
            <person name="Wang J."/>
            <person name="Shi W."/>
            <person name="Du L."/>
            <person name="Sun Y."/>
            <person name="Zhan W."/>
            <person name="Jiang J.F."/>
            <person name="Wang Q."/>
            <person name="Zhang B."/>
            <person name="Ji P."/>
            <person name="Bell-Sakyi L."/>
            <person name="Cui X.M."/>
            <person name="Yuan T.T."/>
            <person name="Jiang B.G."/>
            <person name="Yang W.F."/>
            <person name="Lam T.T."/>
            <person name="Chang Q.C."/>
            <person name="Ding S.J."/>
            <person name="Wang X.J."/>
            <person name="Zhu J.G."/>
            <person name="Ruan X.D."/>
            <person name="Zhao L."/>
            <person name="Wei J.T."/>
            <person name="Ye R.Z."/>
            <person name="Que T.C."/>
            <person name="Du C.H."/>
            <person name="Zhou Y.H."/>
            <person name="Cheng J.X."/>
            <person name="Dai P.F."/>
            <person name="Guo W.B."/>
            <person name="Han X.H."/>
            <person name="Huang E.J."/>
            <person name="Li L.F."/>
            <person name="Wei W."/>
            <person name="Gao Y.C."/>
            <person name="Liu J.Z."/>
            <person name="Shao H.Z."/>
            <person name="Wang X."/>
            <person name="Wang C.C."/>
            <person name="Yang T.C."/>
            <person name="Huo Q.B."/>
            <person name="Li W."/>
            <person name="Chen H.Y."/>
            <person name="Chen S.E."/>
            <person name="Zhou L.G."/>
            <person name="Ni X.B."/>
            <person name="Tian J.H."/>
            <person name="Sheng Y."/>
            <person name="Liu T."/>
            <person name="Pan Y.S."/>
            <person name="Xia L.Y."/>
            <person name="Li J."/>
            <person name="Zhao F."/>
            <person name="Cao W.C."/>
        </authorList>
    </citation>
    <scope>NUCLEOTIDE SEQUENCE</scope>
    <source>
        <strain evidence="4">Rsan-2018</strain>
    </source>
</reference>
<dbReference type="Gene3D" id="1.10.10.60">
    <property type="entry name" value="Homeodomain-like"/>
    <property type="match status" value="1"/>
</dbReference>
<evidence type="ECO:0000256" key="2">
    <source>
        <dbReference type="SAM" id="MobiDB-lite"/>
    </source>
</evidence>
<dbReference type="InterPro" id="IPR007889">
    <property type="entry name" value="HTH_Psq"/>
</dbReference>
<evidence type="ECO:0000313" key="5">
    <source>
        <dbReference type="Proteomes" id="UP000821837"/>
    </source>
</evidence>
<comment type="caution">
    <text evidence="4">The sequence shown here is derived from an EMBL/GenBank/DDBJ whole genome shotgun (WGS) entry which is preliminary data.</text>
</comment>
<reference evidence="4" key="2">
    <citation type="submission" date="2021-09" db="EMBL/GenBank/DDBJ databases">
        <authorList>
            <person name="Jia N."/>
            <person name="Wang J."/>
            <person name="Shi W."/>
            <person name="Du L."/>
            <person name="Sun Y."/>
            <person name="Zhan W."/>
            <person name="Jiang J."/>
            <person name="Wang Q."/>
            <person name="Zhang B."/>
            <person name="Ji P."/>
            <person name="Sakyi L.B."/>
            <person name="Cui X."/>
            <person name="Yuan T."/>
            <person name="Jiang B."/>
            <person name="Yang W."/>
            <person name="Lam T.T.-Y."/>
            <person name="Chang Q."/>
            <person name="Ding S."/>
            <person name="Wang X."/>
            <person name="Zhu J."/>
            <person name="Ruan X."/>
            <person name="Zhao L."/>
            <person name="Wei J."/>
            <person name="Que T."/>
            <person name="Du C."/>
            <person name="Cheng J."/>
            <person name="Dai P."/>
            <person name="Han X."/>
            <person name="Huang E."/>
            <person name="Gao Y."/>
            <person name="Liu J."/>
            <person name="Shao H."/>
            <person name="Ye R."/>
            <person name="Li L."/>
            <person name="Wei W."/>
            <person name="Wang X."/>
            <person name="Wang C."/>
            <person name="Huo Q."/>
            <person name="Li W."/>
            <person name="Guo W."/>
            <person name="Chen H."/>
            <person name="Chen S."/>
            <person name="Zhou L."/>
            <person name="Zhou L."/>
            <person name="Ni X."/>
            <person name="Tian J."/>
            <person name="Zhou Y."/>
            <person name="Sheng Y."/>
            <person name="Liu T."/>
            <person name="Pan Y."/>
            <person name="Xia L."/>
            <person name="Li J."/>
            <person name="Zhao F."/>
            <person name="Cao W."/>
        </authorList>
    </citation>
    <scope>NUCLEOTIDE SEQUENCE</scope>
    <source>
        <strain evidence="4">Rsan-2018</strain>
        <tissue evidence="4">Larvae</tissue>
    </source>
</reference>
<evidence type="ECO:0000313" key="4">
    <source>
        <dbReference type="EMBL" id="KAH7975400.1"/>
    </source>
</evidence>
<keyword evidence="5" id="KW-1185">Reference proteome</keyword>
<comment type="subcellular location">
    <subcellularLocation>
        <location evidence="1">Nucleus</location>
    </subcellularLocation>
</comment>
<dbReference type="Pfam" id="PF04218">
    <property type="entry name" value="CENP-B_N"/>
    <property type="match status" value="1"/>
</dbReference>
<gene>
    <name evidence="4" type="ORF">HPB52_001391</name>
</gene>
<accession>A0A9D4T6N0</accession>
<dbReference type="GO" id="GO:0003677">
    <property type="term" value="F:DNA binding"/>
    <property type="evidence" value="ECO:0007669"/>
    <property type="project" value="InterPro"/>
</dbReference>